<dbReference type="RefSeq" id="WP_187301866.1">
    <property type="nucleotide sequence ID" value="NZ_JACRYT010000001.1"/>
</dbReference>
<accession>A0A923NIP2</accession>
<dbReference type="Gene3D" id="1.10.10.10">
    <property type="entry name" value="Winged helix-like DNA-binding domain superfamily/Winged helix DNA-binding domain"/>
    <property type="match status" value="1"/>
</dbReference>
<dbReference type="SUPFAM" id="SSF46894">
    <property type="entry name" value="C-terminal effector domain of the bipartite response regulators"/>
    <property type="match status" value="1"/>
</dbReference>
<dbReference type="CDD" id="cd06170">
    <property type="entry name" value="LuxR_C_like"/>
    <property type="match status" value="1"/>
</dbReference>
<keyword evidence="3" id="KW-1185">Reference proteome</keyword>
<reference evidence="2" key="1">
    <citation type="submission" date="2020-08" db="EMBL/GenBank/DDBJ databases">
        <title>Genome public.</title>
        <authorList>
            <person name="Liu C."/>
            <person name="Sun Q."/>
        </authorList>
    </citation>
    <scope>NUCLEOTIDE SEQUENCE</scope>
    <source>
        <strain evidence="2">BX12</strain>
    </source>
</reference>
<organism evidence="2 3">
    <name type="scientific">Zhenpiania hominis</name>
    <dbReference type="NCBI Taxonomy" id="2763644"/>
    <lineage>
        <taxon>Bacteria</taxon>
        <taxon>Bacillati</taxon>
        <taxon>Bacillota</taxon>
        <taxon>Clostridia</taxon>
        <taxon>Peptostreptococcales</taxon>
        <taxon>Anaerovoracaceae</taxon>
        <taxon>Zhenpiania</taxon>
    </lineage>
</organism>
<sequence>MSQELYAKDWQKINEIILRMNSENDILKALNTFLLDIERLVPYEKACIYFYDLSASDIVKDYLGQGFSEKELIDYERYYCNIDDVVEKMMPNKEVVIKSTEAFDINQRKETEYFIDYVTPANTKISLDTNFRWNLENRGFCIGSLDLFRNEKDIDFTEREMEICRVFQPHIELRASNYAFLFENITHKFALTNAEQDIASMILKGYSNEQIAEEKCITISTVKKHVSKILEKSDTKSRIEFICKATCTGK</sequence>
<dbReference type="EMBL" id="JACRYT010000001">
    <property type="protein sequence ID" value="MBC6678711.1"/>
    <property type="molecule type" value="Genomic_DNA"/>
</dbReference>
<gene>
    <name evidence="2" type="ORF">H9L42_02580</name>
</gene>
<evidence type="ECO:0000259" key="1">
    <source>
        <dbReference type="PROSITE" id="PS50043"/>
    </source>
</evidence>
<dbReference type="InterPro" id="IPR000792">
    <property type="entry name" value="Tscrpt_reg_LuxR_C"/>
</dbReference>
<evidence type="ECO:0000313" key="2">
    <source>
        <dbReference type="EMBL" id="MBC6678711.1"/>
    </source>
</evidence>
<dbReference type="Pfam" id="PF00196">
    <property type="entry name" value="GerE"/>
    <property type="match status" value="1"/>
</dbReference>
<dbReference type="GO" id="GO:0003677">
    <property type="term" value="F:DNA binding"/>
    <property type="evidence" value="ECO:0007669"/>
    <property type="project" value="InterPro"/>
</dbReference>
<dbReference type="InterPro" id="IPR036388">
    <property type="entry name" value="WH-like_DNA-bd_sf"/>
</dbReference>
<comment type="caution">
    <text evidence="2">The sequence shown here is derived from an EMBL/GenBank/DDBJ whole genome shotgun (WGS) entry which is preliminary data.</text>
</comment>
<dbReference type="AlphaFoldDB" id="A0A923NIP2"/>
<dbReference type="GO" id="GO:0006355">
    <property type="term" value="P:regulation of DNA-templated transcription"/>
    <property type="evidence" value="ECO:0007669"/>
    <property type="project" value="InterPro"/>
</dbReference>
<dbReference type="InterPro" id="IPR016032">
    <property type="entry name" value="Sig_transdc_resp-reg_C-effctor"/>
</dbReference>
<proteinExistence type="predicted"/>
<feature type="domain" description="HTH luxR-type" evidence="1">
    <location>
        <begin position="184"/>
        <end position="249"/>
    </location>
</feature>
<evidence type="ECO:0000313" key="3">
    <source>
        <dbReference type="Proteomes" id="UP000602647"/>
    </source>
</evidence>
<dbReference type="PRINTS" id="PR00038">
    <property type="entry name" value="HTHLUXR"/>
</dbReference>
<protein>
    <submittedName>
        <fullName evidence="2">Helix-turn-helix transcriptional regulator</fullName>
    </submittedName>
</protein>
<name>A0A923NIP2_9FIRM</name>
<dbReference type="SMART" id="SM00421">
    <property type="entry name" value="HTH_LUXR"/>
    <property type="match status" value="1"/>
</dbReference>
<dbReference type="PROSITE" id="PS50043">
    <property type="entry name" value="HTH_LUXR_2"/>
    <property type="match status" value="1"/>
</dbReference>
<dbReference type="Proteomes" id="UP000602647">
    <property type="component" value="Unassembled WGS sequence"/>
</dbReference>